<dbReference type="PANTHER" id="PTHR12227:SF0">
    <property type="entry name" value="GLYCERATE KINASE"/>
    <property type="match status" value="1"/>
</dbReference>
<dbReference type="Proteomes" id="UP000315400">
    <property type="component" value="Unassembled WGS sequence"/>
</dbReference>
<evidence type="ECO:0000259" key="2">
    <source>
        <dbReference type="Pfam" id="PF13660"/>
    </source>
</evidence>
<dbReference type="AlphaFoldDB" id="A0A540VVE4"/>
<dbReference type="EMBL" id="VIFK01000006">
    <property type="protein sequence ID" value="TQF00730.1"/>
    <property type="molecule type" value="Genomic_DNA"/>
</dbReference>
<gene>
    <name evidence="3" type="ORF">FKY71_02085</name>
</gene>
<protein>
    <submittedName>
        <fullName evidence="3">DUF4147 domain-containing protein</fullName>
    </submittedName>
</protein>
<dbReference type="SUPFAM" id="SSF82544">
    <property type="entry name" value="GckA/TtuD-like"/>
    <property type="match status" value="1"/>
</dbReference>
<evidence type="ECO:0000313" key="3">
    <source>
        <dbReference type="EMBL" id="TQF00730.1"/>
    </source>
</evidence>
<dbReference type="Gene3D" id="3.40.50.10180">
    <property type="entry name" value="Glycerate kinase, MOFRL-like N-terminal domain"/>
    <property type="match status" value="1"/>
</dbReference>
<comment type="caution">
    <text evidence="3">The sequence shown here is derived from an EMBL/GenBank/DDBJ whole genome shotgun (WGS) entry which is preliminary data.</text>
</comment>
<dbReference type="GO" id="GO:0008887">
    <property type="term" value="F:glycerate kinase activity"/>
    <property type="evidence" value="ECO:0007669"/>
    <property type="project" value="InterPro"/>
</dbReference>
<organism evidence="3 4">
    <name type="scientific">Spiribacter salinus</name>
    <dbReference type="NCBI Taxonomy" id="1335746"/>
    <lineage>
        <taxon>Bacteria</taxon>
        <taxon>Pseudomonadati</taxon>
        <taxon>Pseudomonadota</taxon>
        <taxon>Gammaproteobacteria</taxon>
        <taxon>Chromatiales</taxon>
        <taxon>Ectothiorhodospiraceae</taxon>
        <taxon>Spiribacter</taxon>
    </lineage>
</organism>
<dbReference type="InterPro" id="IPR025286">
    <property type="entry name" value="MOFRL_assoc_dom"/>
</dbReference>
<dbReference type="InterPro" id="IPR038614">
    <property type="entry name" value="GK_N_sf"/>
</dbReference>
<dbReference type="STRING" id="1260251.SPISAL_06415"/>
<feature type="domain" description="MOFRL-associated" evidence="2">
    <location>
        <begin position="32"/>
        <end position="249"/>
    </location>
</feature>
<dbReference type="InterPro" id="IPR037035">
    <property type="entry name" value="GK-like_C_sf"/>
</dbReference>
<dbReference type="PANTHER" id="PTHR12227">
    <property type="entry name" value="GLYCERATE KINASE"/>
    <property type="match status" value="1"/>
</dbReference>
<dbReference type="InterPro" id="IPR039760">
    <property type="entry name" value="MOFRL_protein"/>
</dbReference>
<evidence type="ECO:0000313" key="4">
    <source>
        <dbReference type="Proteomes" id="UP000315400"/>
    </source>
</evidence>
<sequence>MRVWCGSPSASKTWKTFRLISTVGYPDPREALRAFHRAGIAAVEGRAAVARALNEPSAIPHGPFHLLAIGKAAVAMAHGVADQRADDVLGGRVVTRCGYADADLTRRLPVEVLTAPHPVPDERSLAAGQALVDYLDDTPNDARFVCLISGGASSLVEQLADGADPQALSVLNEWLLGSGLDIGQMNRIRTAVSGIKGGRLGARLRGRRADVLLISDVPGDDPAVIGSGLFFGQNTPDDPAEVIRDLPVQLPLPPPPPAVNNPALAGVHPSIIASNRLAREAVAQAAQAAGWAVSCSDQFIEGEASVAGQALAEAVVSGPPGITIWGGEPTVTLPANPGRGGRMQTLALAAASVMADTACCLLAAGTDGADGPGEDAGAVIDGGTLQRGMANGDDPVTALAAADAGHFLAASGDLIQTGPTGTNVMDLVIGLKS</sequence>
<proteinExistence type="predicted"/>
<dbReference type="InterPro" id="IPR007835">
    <property type="entry name" value="MOFRL"/>
</dbReference>
<accession>A0A540VVE4</accession>
<dbReference type="Gene3D" id="3.40.1480.10">
    <property type="entry name" value="MOFRL domain"/>
    <property type="match status" value="1"/>
</dbReference>
<evidence type="ECO:0000259" key="1">
    <source>
        <dbReference type="Pfam" id="PF05161"/>
    </source>
</evidence>
<dbReference type="Pfam" id="PF05161">
    <property type="entry name" value="MOFRL"/>
    <property type="match status" value="1"/>
</dbReference>
<name>A0A540VVE4_9GAMM</name>
<dbReference type="Pfam" id="PF13660">
    <property type="entry name" value="DUF4147"/>
    <property type="match status" value="1"/>
</dbReference>
<feature type="domain" description="MOFRL" evidence="1">
    <location>
        <begin position="323"/>
        <end position="426"/>
    </location>
</feature>
<reference evidence="3 4" key="1">
    <citation type="submission" date="2019-06" db="EMBL/GenBank/DDBJ databases">
        <title>Metagenome assembled Genome of Spiribacter salinus SL48-SHIP from the microbial mat of Salt Lake 48 (Novosibirsk region, Russia).</title>
        <authorList>
            <person name="Shipova A."/>
            <person name="Rozanov A.S."/>
            <person name="Bryanskaya A.V."/>
            <person name="Peltek S.E."/>
        </authorList>
    </citation>
    <scope>NUCLEOTIDE SEQUENCE [LARGE SCALE GENOMIC DNA]</scope>
    <source>
        <strain evidence="3">SL48-SHIP-2</strain>
    </source>
</reference>
<dbReference type="GO" id="GO:0005737">
    <property type="term" value="C:cytoplasm"/>
    <property type="evidence" value="ECO:0007669"/>
    <property type="project" value="TreeGrafter"/>
</dbReference>